<dbReference type="KEGG" id="mde:101888735"/>
<dbReference type="AlphaFoldDB" id="A0A9J7D1S2"/>
<accession>A0A9J7D1S2</accession>
<dbReference type="OrthoDB" id="75950at2759"/>
<dbReference type="GO" id="GO:0005929">
    <property type="term" value="C:cilium"/>
    <property type="evidence" value="ECO:0007669"/>
    <property type="project" value="UniProtKB-SubCell"/>
</dbReference>
<dbReference type="RefSeq" id="XP_005190999.4">
    <property type="nucleotide sequence ID" value="XM_005190942.4"/>
</dbReference>
<evidence type="ECO:0000256" key="4">
    <source>
        <dbReference type="SAM" id="Coils"/>
    </source>
</evidence>
<keyword evidence="5" id="KW-1185">Reference proteome</keyword>
<dbReference type="GeneID" id="101888735"/>
<comment type="subcellular location">
    <subcellularLocation>
        <location evidence="1">Cell projection</location>
        <location evidence="1">Cilium</location>
    </subcellularLocation>
</comment>
<dbReference type="VEuPathDB" id="VectorBase:MDOMA2_003671"/>
<feature type="coiled-coil region" evidence="4">
    <location>
        <begin position="188"/>
        <end position="296"/>
    </location>
</feature>
<dbReference type="PANTHER" id="PTHR31183">
    <property type="entry name" value="TRICHOPLEIN KERATIN FILAMENT-BINDING PROTEIN FAMILY MEMBER"/>
    <property type="match status" value="1"/>
</dbReference>
<sequence length="506" mass="61540">MAKMDPNSPANEMKQMLDHHVFIVNTDRKSLFSQIKSMVSQAQDVALNELNQRRSNLKELLEREDKIYEEEFANKVKSRMDDDRKQRKEILLQIKEENARNEQEFLQNKRVQQYMNSCYEIREAVRHREMLKVKECQQEQILEKERALRRQRQEDDYWLKVQQRNMAAMDRQQRQEESLKKSLTKHVSDTLKVQLIELEEKKERMCQEKLEEKQQLDTILEELRLKEFDRRHRGVSSKILEYRKELLDMISKKQIQHQQEQKEHLEYHKQMLQQISQEEENEAKELREKKKALHKATMDYIKYVKHLRDIEQQQLQMYDERMNDLYRVDLCTKRNIRREKERKARLAEECFAELRKQIQEQCERRLREEAEQRECKILENRFVRAEKSRQQILEERHRNRLDLDNQIKVLKNIQAEEESKFNKDLERASNDPEFCSELAKQYIREDMDYLEPHANWRLLTGPSKTCCPTTVTVKGHNKMSDEKLRNENQTDCQYKRIDGRGDGPIN</sequence>
<evidence type="ECO:0000256" key="3">
    <source>
        <dbReference type="ARBA" id="ARBA00023273"/>
    </source>
</evidence>
<evidence type="ECO:0000256" key="1">
    <source>
        <dbReference type="ARBA" id="ARBA00004138"/>
    </source>
</evidence>
<keyword evidence="3" id="KW-0966">Cell projection</keyword>
<protein>
    <submittedName>
        <fullName evidence="6">Trichohyalin</fullName>
    </submittedName>
</protein>
<evidence type="ECO:0000256" key="2">
    <source>
        <dbReference type="ARBA" id="ARBA00023069"/>
    </source>
</evidence>
<organism evidence="5 6">
    <name type="scientific">Musca domestica</name>
    <name type="common">House fly</name>
    <dbReference type="NCBI Taxonomy" id="7370"/>
    <lineage>
        <taxon>Eukaryota</taxon>
        <taxon>Metazoa</taxon>
        <taxon>Ecdysozoa</taxon>
        <taxon>Arthropoda</taxon>
        <taxon>Hexapoda</taxon>
        <taxon>Insecta</taxon>
        <taxon>Pterygota</taxon>
        <taxon>Neoptera</taxon>
        <taxon>Endopterygota</taxon>
        <taxon>Diptera</taxon>
        <taxon>Brachycera</taxon>
        <taxon>Muscomorpha</taxon>
        <taxon>Muscoidea</taxon>
        <taxon>Muscidae</taxon>
        <taxon>Musca</taxon>
    </lineage>
</organism>
<dbReference type="PANTHER" id="PTHR31183:SF1">
    <property type="entry name" value="CILIA- AND FLAGELLA-ASSOCIATED PROTEIN 53"/>
    <property type="match status" value="1"/>
</dbReference>
<gene>
    <name evidence="6" type="primary">LOC101888735</name>
</gene>
<evidence type="ECO:0000313" key="6">
    <source>
        <dbReference type="RefSeq" id="XP_005190999.4"/>
    </source>
</evidence>
<name>A0A9J7D1S2_MUSDO</name>
<proteinExistence type="predicted"/>
<dbReference type="InterPro" id="IPR043596">
    <property type="entry name" value="CFAP53/TCHP"/>
</dbReference>
<keyword evidence="4" id="KW-0175">Coiled coil</keyword>
<reference evidence="6" key="1">
    <citation type="submission" date="2025-08" db="UniProtKB">
        <authorList>
            <consortium name="RefSeq"/>
        </authorList>
    </citation>
    <scope>IDENTIFICATION</scope>
    <source>
        <strain evidence="6">Aabys</strain>
        <tissue evidence="6">Whole body</tissue>
    </source>
</reference>
<keyword evidence="2" id="KW-0969">Cilium</keyword>
<feature type="coiled-coil region" evidence="4">
    <location>
        <begin position="337"/>
        <end position="395"/>
    </location>
</feature>
<dbReference type="Proteomes" id="UP001652621">
    <property type="component" value="Unplaced"/>
</dbReference>
<evidence type="ECO:0000313" key="5">
    <source>
        <dbReference type="Proteomes" id="UP001652621"/>
    </source>
</evidence>